<proteinExistence type="inferred from homology"/>
<feature type="domain" description="Ketopantoate reductase N-terminal" evidence="3">
    <location>
        <begin position="4"/>
        <end position="149"/>
    </location>
</feature>
<dbReference type="RefSeq" id="WP_090931678.1">
    <property type="nucleotide sequence ID" value="NZ_FNDJ01000006.1"/>
</dbReference>
<organism evidence="4 5">
    <name type="scientific">Nonomuraea jiangxiensis</name>
    <dbReference type="NCBI Taxonomy" id="633440"/>
    <lineage>
        <taxon>Bacteria</taxon>
        <taxon>Bacillati</taxon>
        <taxon>Actinomycetota</taxon>
        <taxon>Actinomycetes</taxon>
        <taxon>Streptosporangiales</taxon>
        <taxon>Streptosporangiaceae</taxon>
        <taxon>Nonomuraea</taxon>
    </lineage>
</organism>
<dbReference type="STRING" id="633440.SAMN05421869_106246"/>
<dbReference type="InterPro" id="IPR013328">
    <property type="entry name" value="6PGD_dom2"/>
</dbReference>
<dbReference type="InterPro" id="IPR013332">
    <property type="entry name" value="KPR_N"/>
</dbReference>
<feature type="domain" description="Amidase" evidence="2">
    <location>
        <begin position="334"/>
        <end position="694"/>
    </location>
</feature>
<dbReference type="Gene3D" id="3.40.50.720">
    <property type="entry name" value="NAD(P)-binding Rossmann-like Domain"/>
    <property type="match status" value="1"/>
</dbReference>
<dbReference type="Proteomes" id="UP000199202">
    <property type="component" value="Unassembled WGS sequence"/>
</dbReference>
<comment type="similarity">
    <text evidence="1">Belongs to the amidase family.</text>
</comment>
<accession>A0A1G8LZ85</accession>
<evidence type="ECO:0000259" key="2">
    <source>
        <dbReference type="Pfam" id="PF01425"/>
    </source>
</evidence>
<evidence type="ECO:0000256" key="1">
    <source>
        <dbReference type="ARBA" id="ARBA00009199"/>
    </source>
</evidence>
<evidence type="ECO:0000313" key="5">
    <source>
        <dbReference type="Proteomes" id="UP000199202"/>
    </source>
</evidence>
<keyword evidence="5" id="KW-1185">Reference proteome</keyword>
<dbReference type="Pfam" id="PF02558">
    <property type="entry name" value="ApbA"/>
    <property type="match status" value="1"/>
</dbReference>
<reference evidence="4 5" key="1">
    <citation type="submission" date="2016-10" db="EMBL/GenBank/DDBJ databases">
        <authorList>
            <person name="de Groot N.N."/>
        </authorList>
    </citation>
    <scope>NUCLEOTIDE SEQUENCE [LARGE SCALE GENOMIC DNA]</scope>
    <source>
        <strain evidence="4 5">CGMCC 4.6533</strain>
    </source>
</reference>
<dbReference type="Pfam" id="PF01425">
    <property type="entry name" value="Amidase"/>
    <property type="match status" value="1"/>
</dbReference>
<dbReference type="OrthoDB" id="5175573at2"/>
<dbReference type="Gene3D" id="3.90.1300.10">
    <property type="entry name" value="Amidase signature (AS) domain"/>
    <property type="match status" value="1"/>
</dbReference>
<protein>
    <submittedName>
        <fullName evidence="4">2-dehydropantoate 2-reductase</fullName>
    </submittedName>
</protein>
<dbReference type="SUPFAM" id="SSF51735">
    <property type="entry name" value="NAD(P)-binding Rossmann-fold domains"/>
    <property type="match status" value="1"/>
</dbReference>
<sequence>MQLTIIGAGAIGGTIGAHMIRAGHDVLLCDADAAHVEAINRDGLSIEGPVGSFTVAARAVTPDELPDRLRHVAIAVKSHHTVSAAELVRDRLDPDGYLVSFQNGLTADALTAVVGPDRLLVSFVNFGADVLGPGRIMQGNIGTFRVGEPTGGEITPRVRELVEALPYAEATGNIMGFLWGKEAYGAMLYAGAVSDLSIADSLEAPEWRPLMLAIAREVLAQSPVKPEGFDGFEPDDLEGSLARLVAFNRGSAKSHSGIYRDLMVRKRKTEVDDLLHDLAGPLTTYTGEIIKAIERGERTCEVANLELLAAYERAERLGRPLNAVVELFHAPLRTPGGPLHGVQVGVKDIIDIAGHPRGNGNPHAMRAEPATADAPVVTALRAAGADVFAATSLLEYAAGANHPDVPEAMNPFNPARTTGGSSGGSAALVGAGVCAVALGTDTGGSIRIPAHYCATVGFKPSHGALPLDGVEPLAPTLDHVGLLARDVATTTTVFAALTGGEPAPRDAGALRVGVVPGQLDRPEMEPDVTAAIRASIDALQAAGCSIVEVDGSPFDALDKTFSAILLFEAWRAHGTRASTDPGHYGPETLRLLRSGAEVSEDDYRAALAERERLLPAVAEVYAGIDVLLTPAAPFVAPVTTPPVDTPEGAAEGLFTAVHNLTGAPALVLPCGWSADGLPIGLQLSSPRGTDLRLLAMAGYVESALAVESRTPAVH</sequence>
<name>A0A1G8LZ85_9ACTN</name>
<dbReference type="SUPFAM" id="SSF75304">
    <property type="entry name" value="Amidase signature (AS) enzymes"/>
    <property type="match status" value="1"/>
</dbReference>
<dbReference type="PANTHER" id="PTHR11895:SF7">
    <property type="entry name" value="GLUTAMYL-TRNA(GLN) AMIDOTRANSFERASE SUBUNIT A, MITOCHONDRIAL"/>
    <property type="match status" value="1"/>
</dbReference>
<dbReference type="PROSITE" id="PS00571">
    <property type="entry name" value="AMIDASES"/>
    <property type="match status" value="1"/>
</dbReference>
<dbReference type="AlphaFoldDB" id="A0A1G8LZ85"/>
<dbReference type="InterPro" id="IPR036928">
    <property type="entry name" value="AS_sf"/>
</dbReference>
<dbReference type="InterPro" id="IPR023631">
    <property type="entry name" value="Amidase_dom"/>
</dbReference>
<evidence type="ECO:0000313" key="4">
    <source>
        <dbReference type="EMBL" id="SDI60807.1"/>
    </source>
</evidence>
<dbReference type="GO" id="GO:0003824">
    <property type="term" value="F:catalytic activity"/>
    <property type="evidence" value="ECO:0007669"/>
    <property type="project" value="InterPro"/>
</dbReference>
<dbReference type="InterPro" id="IPR036291">
    <property type="entry name" value="NAD(P)-bd_dom_sf"/>
</dbReference>
<dbReference type="InterPro" id="IPR000120">
    <property type="entry name" value="Amidase"/>
</dbReference>
<dbReference type="EMBL" id="FNDJ01000006">
    <property type="protein sequence ID" value="SDI60807.1"/>
    <property type="molecule type" value="Genomic_DNA"/>
</dbReference>
<dbReference type="Gene3D" id="1.10.1040.10">
    <property type="entry name" value="N-(1-d-carboxylethyl)-l-norvaline Dehydrogenase, domain 2"/>
    <property type="match status" value="1"/>
</dbReference>
<gene>
    <name evidence="4" type="ORF">SAMN05421869_106246</name>
</gene>
<dbReference type="PANTHER" id="PTHR11895">
    <property type="entry name" value="TRANSAMIDASE"/>
    <property type="match status" value="1"/>
</dbReference>
<evidence type="ECO:0000259" key="3">
    <source>
        <dbReference type="Pfam" id="PF02558"/>
    </source>
</evidence>
<dbReference type="InterPro" id="IPR020556">
    <property type="entry name" value="Amidase_CS"/>
</dbReference>